<dbReference type="Proteomes" id="UP000277928">
    <property type="component" value="Unassembled WGS sequence"/>
</dbReference>
<name>A0A3P6T9N1_LITSI</name>
<keyword evidence="15" id="KW-1185">Reference proteome</keyword>
<evidence type="ECO:0000256" key="3">
    <source>
        <dbReference type="ARBA" id="ARBA00022490"/>
    </source>
</evidence>
<dbReference type="EMBL" id="UYRX01000319">
    <property type="protein sequence ID" value="VDK80019.1"/>
    <property type="molecule type" value="Genomic_DNA"/>
</dbReference>
<feature type="domain" description="Kinesin motor" evidence="13">
    <location>
        <begin position="4"/>
        <end position="327"/>
    </location>
</feature>
<keyword evidence="8 10" id="KW-0505">Motor protein</keyword>
<keyword evidence="6 10" id="KW-0067">ATP-binding</keyword>
<evidence type="ECO:0000259" key="13">
    <source>
        <dbReference type="PROSITE" id="PS50067"/>
    </source>
</evidence>
<dbReference type="GO" id="GO:0005929">
    <property type="term" value="C:cilium"/>
    <property type="evidence" value="ECO:0007669"/>
    <property type="project" value="UniProtKB-SubCell"/>
</dbReference>
<dbReference type="Gene3D" id="3.40.850.10">
    <property type="entry name" value="Kinesin motor domain"/>
    <property type="match status" value="1"/>
</dbReference>
<evidence type="ECO:0000256" key="9">
    <source>
        <dbReference type="ARBA" id="ARBA00023212"/>
    </source>
</evidence>
<organism evidence="14 15">
    <name type="scientific">Litomosoides sigmodontis</name>
    <name type="common">Filarial nematode worm</name>
    <dbReference type="NCBI Taxonomy" id="42156"/>
    <lineage>
        <taxon>Eukaryota</taxon>
        <taxon>Metazoa</taxon>
        <taxon>Ecdysozoa</taxon>
        <taxon>Nematoda</taxon>
        <taxon>Chromadorea</taxon>
        <taxon>Rhabditida</taxon>
        <taxon>Spirurina</taxon>
        <taxon>Spiruromorpha</taxon>
        <taxon>Filarioidea</taxon>
        <taxon>Onchocercidae</taxon>
        <taxon>Litomosoides</taxon>
    </lineage>
</organism>
<dbReference type="GO" id="GO:0005524">
    <property type="term" value="F:ATP binding"/>
    <property type="evidence" value="ECO:0007669"/>
    <property type="project" value="UniProtKB-UniRule"/>
</dbReference>
<dbReference type="FunFam" id="3.40.850.10:FF:000029">
    <property type="entry name" value="Kinesin-like protein KIF17"/>
    <property type="match status" value="1"/>
</dbReference>
<dbReference type="GO" id="GO:0005874">
    <property type="term" value="C:microtubule"/>
    <property type="evidence" value="ECO:0007669"/>
    <property type="project" value="UniProtKB-KW"/>
</dbReference>
<accession>A0A3P6T9N1</accession>
<dbReference type="OrthoDB" id="3176171at2759"/>
<dbReference type="PROSITE" id="PS00411">
    <property type="entry name" value="KINESIN_MOTOR_1"/>
    <property type="match status" value="1"/>
</dbReference>
<dbReference type="GO" id="GO:0008017">
    <property type="term" value="F:microtubule binding"/>
    <property type="evidence" value="ECO:0007669"/>
    <property type="project" value="InterPro"/>
</dbReference>
<dbReference type="GO" id="GO:0007018">
    <property type="term" value="P:microtubule-based movement"/>
    <property type="evidence" value="ECO:0007669"/>
    <property type="project" value="InterPro"/>
</dbReference>
<dbReference type="PRINTS" id="PR00380">
    <property type="entry name" value="KINESINHEAVY"/>
</dbReference>
<evidence type="ECO:0000256" key="10">
    <source>
        <dbReference type="PROSITE-ProRule" id="PRU00283"/>
    </source>
</evidence>
<dbReference type="InterPro" id="IPR001752">
    <property type="entry name" value="Kinesin_motor_dom"/>
</dbReference>
<dbReference type="AlphaFoldDB" id="A0A3P6T9N1"/>
<dbReference type="InterPro" id="IPR027417">
    <property type="entry name" value="P-loop_NTPase"/>
</dbReference>
<dbReference type="InterPro" id="IPR019821">
    <property type="entry name" value="Kinesin_motor_CS"/>
</dbReference>
<evidence type="ECO:0000313" key="14">
    <source>
        <dbReference type="EMBL" id="VDK80019.1"/>
    </source>
</evidence>
<dbReference type="InterPro" id="IPR036961">
    <property type="entry name" value="Kinesin_motor_dom_sf"/>
</dbReference>
<proteinExistence type="inferred from homology"/>
<evidence type="ECO:0000256" key="1">
    <source>
        <dbReference type="ARBA" id="ARBA00004138"/>
    </source>
</evidence>
<dbReference type="SUPFAM" id="SSF52540">
    <property type="entry name" value="P-loop containing nucleoside triphosphate hydrolases"/>
    <property type="match status" value="1"/>
</dbReference>
<feature type="binding site" evidence="10">
    <location>
        <begin position="87"/>
        <end position="94"/>
    </location>
    <ligand>
        <name>ATP</name>
        <dbReference type="ChEBI" id="CHEBI:30616"/>
    </ligand>
</feature>
<evidence type="ECO:0000256" key="12">
    <source>
        <dbReference type="SAM" id="Coils"/>
    </source>
</evidence>
<evidence type="ECO:0000256" key="11">
    <source>
        <dbReference type="RuleBase" id="RU000394"/>
    </source>
</evidence>
<comment type="similarity">
    <text evidence="10 11">Belongs to the TRAFAC class myosin-kinesin ATPase superfamily. Kinesin family.</text>
</comment>
<dbReference type="OMA" id="QCKTGAF"/>
<keyword evidence="3" id="KW-0963">Cytoplasm</keyword>
<evidence type="ECO:0000256" key="7">
    <source>
        <dbReference type="ARBA" id="ARBA00023054"/>
    </source>
</evidence>
<feature type="coiled-coil region" evidence="12">
    <location>
        <begin position="338"/>
        <end position="419"/>
    </location>
</feature>
<sequence length="707" mass="80635">MAESVRVICRCRPLNNREINLNSQICVQMDQSCGQVILQGENGYQKQFTFDSVYYMDATAEQIYNEFVYPLVESVIQGYNGTIFAYGQTGSGKTYSMQGDDNAPSQKGIIPRAFEHIFEATATTDDAKFLVHASYLEIYNEEIHDLLSSNHARKLEIKEHSERGVYVAGLSMHVCHDYKACQRLMKEGSKNRHVGATLMNKDSSRSHSIFTVYVEVALNNGSIRIGKLNLIDLAGSERHAKTGTTGDRFKEATKINLSLSALGNVISAFVDGKSKHISYRDSKLTRLLKDSLGGNMKTIMLACISPSSDNYDETLSTLRYANRAKNIKNKPKINEDPKDALLREYEEEIQRLKAMIQNDNNSAKSNSNQLDEEREQLKAEFNAAINELRLRYQNEQKSKAKLQEEYAALKEQYEKAAEALEYDCNLDVGEAKKRLQILEKQFVGGEQANNEALKEQRQFMMKQAERKMERLAAALNVHSDDPLLHVYSSTQEKLEAITEQYNKATLKVVQSLENDIEDLHGEFELDRLDYLETIRKQNQQIKLLQQILDKIHPTLKKDCNYFNIEKIKHDAIWNEDQGKWILPDLIILRTALPHAASVTTSGLVDLHNPLRLDTTDDLSKLKQRLARSAEENIAGSYFKPFNKESLLNKYKADRNRAIDSLLDKYLLPRKQTCNGLLRGVIYTDDIYDKPSIFRKPQRLEALSAKSK</sequence>
<keyword evidence="7 12" id="KW-0175">Coiled coil</keyword>
<dbReference type="PROSITE" id="PS50067">
    <property type="entry name" value="KINESIN_MOTOR_2"/>
    <property type="match status" value="1"/>
</dbReference>
<keyword evidence="9" id="KW-0206">Cytoskeleton</keyword>
<keyword evidence="5 10" id="KW-0547">Nucleotide-binding</keyword>
<feature type="coiled-coil region" evidence="12">
    <location>
        <begin position="450"/>
        <end position="522"/>
    </location>
</feature>
<protein>
    <recommendedName>
        <fullName evidence="11">Kinesin-like protein</fullName>
    </recommendedName>
</protein>
<dbReference type="STRING" id="42156.A0A3P6T9N1"/>
<gene>
    <name evidence="14" type="ORF">NLS_LOCUS4752</name>
</gene>
<dbReference type="GO" id="GO:0003777">
    <property type="term" value="F:microtubule motor activity"/>
    <property type="evidence" value="ECO:0007669"/>
    <property type="project" value="InterPro"/>
</dbReference>
<evidence type="ECO:0000313" key="15">
    <source>
        <dbReference type="Proteomes" id="UP000277928"/>
    </source>
</evidence>
<dbReference type="PANTHER" id="PTHR47969">
    <property type="entry name" value="CHROMOSOME-ASSOCIATED KINESIN KIF4A-RELATED"/>
    <property type="match status" value="1"/>
</dbReference>
<dbReference type="InterPro" id="IPR027640">
    <property type="entry name" value="Kinesin-like_fam"/>
</dbReference>
<dbReference type="PANTHER" id="PTHR47969:SF21">
    <property type="entry name" value="KINESIN-LIKE PROTEIN"/>
    <property type="match status" value="1"/>
</dbReference>
<evidence type="ECO:0000256" key="6">
    <source>
        <dbReference type="ARBA" id="ARBA00022840"/>
    </source>
</evidence>
<dbReference type="Pfam" id="PF00225">
    <property type="entry name" value="Kinesin"/>
    <property type="match status" value="1"/>
</dbReference>
<keyword evidence="4 11" id="KW-0493">Microtubule</keyword>
<reference evidence="14 15" key="1">
    <citation type="submission" date="2018-08" db="EMBL/GenBank/DDBJ databases">
        <authorList>
            <person name="Laetsch R D."/>
            <person name="Stevens L."/>
            <person name="Kumar S."/>
            <person name="Blaxter L. M."/>
        </authorList>
    </citation>
    <scope>NUCLEOTIDE SEQUENCE [LARGE SCALE GENOMIC DNA]</scope>
</reference>
<evidence type="ECO:0000256" key="4">
    <source>
        <dbReference type="ARBA" id="ARBA00022701"/>
    </source>
</evidence>
<evidence type="ECO:0000256" key="5">
    <source>
        <dbReference type="ARBA" id="ARBA00022741"/>
    </source>
</evidence>
<evidence type="ECO:0000256" key="8">
    <source>
        <dbReference type="ARBA" id="ARBA00023175"/>
    </source>
</evidence>
<dbReference type="SMART" id="SM00129">
    <property type="entry name" value="KISc"/>
    <property type="match status" value="1"/>
</dbReference>
<evidence type="ECO:0000256" key="2">
    <source>
        <dbReference type="ARBA" id="ARBA00004245"/>
    </source>
</evidence>
<comment type="subcellular location">
    <subcellularLocation>
        <location evidence="1">Cell projection</location>
        <location evidence="1">Cilium</location>
    </subcellularLocation>
    <subcellularLocation>
        <location evidence="2">Cytoplasm</location>
        <location evidence="2">Cytoskeleton</location>
    </subcellularLocation>
</comment>